<dbReference type="EMBL" id="MTEJ01000007">
    <property type="protein sequence ID" value="OQX16160.1"/>
    <property type="molecule type" value="Genomic_DNA"/>
</dbReference>
<sequence>MEIENKTNATIDGELVSAVSESAQVHRNGDVITIPLDVPLQRGDKVLDQVVINRPSGSGFLRGGVSLGKLLEGDFDTLALVVPRISNILKNEWDKLDLADINAISTEIVLLFGKKKLRASL</sequence>
<name>A0A1Y1QXQ2_9GAMM</name>
<dbReference type="AlphaFoldDB" id="A0A1Y1QXQ2"/>
<proteinExistence type="predicted"/>
<evidence type="ECO:0000313" key="2">
    <source>
        <dbReference type="Proteomes" id="UP000192491"/>
    </source>
</evidence>
<dbReference type="Proteomes" id="UP000192491">
    <property type="component" value="Unassembled WGS sequence"/>
</dbReference>
<gene>
    <name evidence="1" type="ORF">BWK73_04670</name>
</gene>
<protein>
    <recommendedName>
        <fullName evidence="3">Phage tail protein</fullName>
    </recommendedName>
</protein>
<evidence type="ECO:0000313" key="1">
    <source>
        <dbReference type="EMBL" id="OQX16160.1"/>
    </source>
</evidence>
<accession>A0A1Y1QXQ2</accession>
<comment type="caution">
    <text evidence="1">The sequence shown here is derived from an EMBL/GenBank/DDBJ whole genome shotgun (WGS) entry which is preliminary data.</text>
</comment>
<organism evidence="1 2">
    <name type="scientific">Thiothrix lacustris</name>
    <dbReference type="NCBI Taxonomy" id="525917"/>
    <lineage>
        <taxon>Bacteria</taxon>
        <taxon>Pseudomonadati</taxon>
        <taxon>Pseudomonadota</taxon>
        <taxon>Gammaproteobacteria</taxon>
        <taxon>Thiotrichales</taxon>
        <taxon>Thiotrichaceae</taxon>
        <taxon>Thiothrix</taxon>
    </lineage>
</organism>
<reference evidence="1 2" key="1">
    <citation type="submission" date="2017-01" db="EMBL/GenBank/DDBJ databases">
        <title>Novel large sulfur bacteria in the metagenomes of groundwater-fed chemosynthetic microbial mats in the Lake Huron basin.</title>
        <authorList>
            <person name="Sharrar A.M."/>
            <person name="Flood B.E."/>
            <person name="Bailey J.V."/>
            <person name="Jones D.S."/>
            <person name="Biddanda B."/>
            <person name="Ruberg S.A."/>
            <person name="Marcus D.N."/>
            <person name="Dick G.J."/>
        </authorList>
    </citation>
    <scope>NUCLEOTIDE SEQUENCE [LARGE SCALE GENOMIC DNA]</scope>
    <source>
        <strain evidence="1">A8</strain>
    </source>
</reference>
<evidence type="ECO:0008006" key="3">
    <source>
        <dbReference type="Google" id="ProtNLM"/>
    </source>
</evidence>